<keyword evidence="3 4" id="KW-0460">Magnesium</keyword>
<gene>
    <name evidence="5" type="ORF">ASPBRDRAFT_67084</name>
</gene>
<dbReference type="STRING" id="767769.A0A1L9UEI9"/>
<evidence type="ECO:0000313" key="5">
    <source>
        <dbReference type="EMBL" id="OJJ70070.1"/>
    </source>
</evidence>
<proteinExistence type="inferred from homology"/>
<dbReference type="GO" id="GO:0010333">
    <property type="term" value="F:terpene synthase activity"/>
    <property type="evidence" value="ECO:0007669"/>
    <property type="project" value="InterPro"/>
</dbReference>
<sequence>MGLVASLIARFAHQNPRQRLLRQLRGRTFVIPDLQKVFAHWPQAISPEVGRLEKDVEARIEHFFPDGKIARKMRDAKVAEFGASWWPYASWDCLCIATYLSLWLFAWDDETDSPEISDLVHHEQRASTFRQETKSFIHASLSDECELSHLASLPGASNPFIANFGTIGRAIAKSCTPGMQPSLAGAITEAKKPLEQRRLFQDELDYFLEMTHLEQLVQSSNELPTLEDYSSRRKGSGAVGVCLAITAYAYEMDMPPSCMNMKGMQKLWDLTNIIICTTNDILSLKKEIEHDQTDSFIPLLYAERGGSLQHAVDTAVHTVRDSVTEFDRVADTFLIDNQDDPQLVNLSKFIDGCKFACTANLNWGLSSNRYKLPARSLEGGLRVTLE</sequence>
<dbReference type="SUPFAM" id="SSF48576">
    <property type="entry name" value="Terpenoid synthases"/>
    <property type="match status" value="1"/>
</dbReference>
<dbReference type="VEuPathDB" id="FungiDB:ASPBRDRAFT_67084"/>
<dbReference type="InterPro" id="IPR034686">
    <property type="entry name" value="Terpene_cyclase-like_2"/>
</dbReference>
<dbReference type="OrthoDB" id="2861623at2759"/>
<dbReference type="PANTHER" id="PTHR35201:SF4">
    <property type="entry name" value="BETA-PINACENE SYNTHASE-RELATED"/>
    <property type="match status" value="1"/>
</dbReference>
<dbReference type="EC" id="4.2.3.-" evidence="4"/>
<comment type="cofactor">
    <cofactor evidence="1 4">
        <name>Mg(2+)</name>
        <dbReference type="ChEBI" id="CHEBI:18420"/>
    </cofactor>
</comment>
<name>A0A1L9UEI9_ASPBC</name>
<evidence type="ECO:0000256" key="1">
    <source>
        <dbReference type="ARBA" id="ARBA00001946"/>
    </source>
</evidence>
<evidence type="ECO:0000256" key="4">
    <source>
        <dbReference type="RuleBase" id="RU366034"/>
    </source>
</evidence>
<dbReference type="GO" id="GO:0046872">
    <property type="term" value="F:metal ion binding"/>
    <property type="evidence" value="ECO:0007669"/>
    <property type="project" value="UniProtKB-KW"/>
</dbReference>
<dbReference type="OMA" id="CMANWLW"/>
<dbReference type="Pfam" id="PF19086">
    <property type="entry name" value="Terpene_syn_C_2"/>
    <property type="match status" value="1"/>
</dbReference>
<accession>A0A1L9UEI9</accession>
<dbReference type="AlphaFoldDB" id="A0A1L9UEI9"/>
<organism evidence="5 6">
    <name type="scientific">Aspergillus brasiliensis (strain CBS 101740 / IMI 381727 / IBT 21946)</name>
    <dbReference type="NCBI Taxonomy" id="767769"/>
    <lineage>
        <taxon>Eukaryota</taxon>
        <taxon>Fungi</taxon>
        <taxon>Dikarya</taxon>
        <taxon>Ascomycota</taxon>
        <taxon>Pezizomycotina</taxon>
        <taxon>Eurotiomycetes</taxon>
        <taxon>Eurotiomycetidae</taxon>
        <taxon>Eurotiales</taxon>
        <taxon>Aspergillaceae</taxon>
        <taxon>Aspergillus</taxon>
        <taxon>Aspergillus subgen. Circumdati</taxon>
    </lineage>
</organism>
<evidence type="ECO:0000256" key="3">
    <source>
        <dbReference type="ARBA" id="ARBA00022842"/>
    </source>
</evidence>
<keyword evidence="4" id="KW-0479">Metal-binding</keyword>
<reference evidence="6" key="1">
    <citation type="journal article" date="2017" name="Genome Biol.">
        <title>Comparative genomics reveals high biological diversity and specific adaptations in the industrially and medically important fungal genus Aspergillus.</title>
        <authorList>
            <person name="de Vries R.P."/>
            <person name="Riley R."/>
            <person name="Wiebenga A."/>
            <person name="Aguilar-Osorio G."/>
            <person name="Amillis S."/>
            <person name="Uchima C.A."/>
            <person name="Anderluh G."/>
            <person name="Asadollahi M."/>
            <person name="Askin M."/>
            <person name="Barry K."/>
            <person name="Battaglia E."/>
            <person name="Bayram O."/>
            <person name="Benocci T."/>
            <person name="Braus-Stromeyer S.A."/>
            <person name="Caldana C."/>
            <person name="Canovas D."/>
            <person name="Cerqueira G.C."/>
            <person name="Chen F."/>
            <person name="Chen W."/>
            <person name="Choi C."/>
            <person name="Clum A."/>
            <person name="Dos Santos R.A."/>
            <person name="Damasio A.R."/>
            <person name="Diallinas G."/>
            <person name="Emri T."/>
            <person name="Fekete E."/>
            <person name="Flipphi M."/>
            <person name="Freyberg S."/>
            <person name="Gallo A."/>
            <person name="Gournas C."/>
            <person name="Habgood R."/>
            <person name="Hainaut M."/>
            <person name="Harispe M.L."/>
            <person name="Henrissat B."/>
            <person name="Hilden K.S."/>
            <person name="Hope R."/>
            <person name="Hossain A."/>
            <person name="Karabika E."/>
            <person name="Karaffa L."/>
            <person name="Karanyi Z."/>
            <person name="Krasevec N."/>
            <person name="Kuo A."/>
            <person name="Kusch H."/>
            <person name="LaButti K."/>
            <person name="Lagendijk E.L."/>
            <person name="Lapidus A."/>
            <person name="Levasseur A."/>
            <person name="Lindquist E."/>
            <person name="Lipzen A."/>
            <person name="Logrieco A.F."/>
            <person name="MacCabe A."/>
            <person name="Maekelae M.R."/>
            <person name="Malavazi I."/>
            <person name="Melin P."/>
            <person name="Meyer V."/>
            <person name="Mielnichuk N."/>
            <person name="Miskei M."/>
            <person name="Molnar A.P."/>
            <person name="Mule G."/>
            <person name="Ngan C.Y."/>
            <person name="Orejas M."/>
            <person name="Orosz E."/>
            <person name="Ouedraogo J.P."/>
            <person name="Overkamp K.M."/>
            <person name="Park H.-S."/>
            <person name="Perrone G."/>
            <person name="Piumi F."/>
            <person name="Punt P.J."/>
            <person name="Ram A.F."/>
            <person name="Ramon A."/>
            <person name="Rauscher S."/>
            <person name="Record E."/>
            <person name="Riano-Pachon D.M."/>
            <person name="Robert V."/>
            <person name="Roehrig J."/>
            <person name="Ruller R."/>
            <person name="Salamov A."/>
            <person name="Salih N.S."/>
            <person name="Samson R.A."/>
            <person name="Sandor E."/>
            <person name="Sanguinetti M."/>
            <person name="Schuetze T."/>
            <person name="Sepcic K."/>
            <person name="Shelest E."/>
            <person name="Sherlock G."/>
            <person name="Sophianopoulou V."/>
            <person name="Squina F.M."/>
            <person name="Sun H."/>
            <person name="Susca A."/>
            <person name="Todd R.B."/>
            <person name="Tsang A."/>
            <person name="Unkles S.E."/>
            <person name="van de Wiele N."/>
            <person name="van Rossen-Uffink D."/>
            <person name="Oliveira J.V."/>
            <person name="Vesth T.C."/>
            <person name="Visser J."/>
            <person name="Yu J.-H."/>
            <person name="Zhou M."/>
            <person name="Andersen M.R."/>
            <person name="Archer D.B."/>
            <person name="Baker S.E."/>
            <person name="Benoit I."/>
            <person name="Brakhage A.A."/>
            <person name="Braus G.H."/>
            <person name="Fischer R."/>
            <person name="Frisvad J.C."/>
            <person name="Goldman G.H."/>
            <person name="Houbraken J."/>
            <person name="Oakley B."/>
            <person name="Pocsi I."/>
            <person name="Scazzocchio C."/>
            <person name="Seiboth B."/>
            <person name="vanKuyk P.A."/>
            <person name="Wortman J."/>
            <person name="Dyer P.S."/>
            <person name="Grigoriev I.V."/>
        </authorList>
    </citation>
    <scope>NUCLEOTIDE SEQUENCE [LARGE SCALE GENOMIC DNA]</scope>
    <source>
        <strain evidence="6">CBS 101740 / IMI 381727 / IBT 21946</strain>
    </source>
</reference>
<dbReference type="InterPro" id="IPR008949">
    <property type="entry name" value="Isoprenoid_synthase_dom_sf"/>
</dbReference>
<dbReference type="PANTHER" id="PTHR35201">
    <property type="entry name" value="TERPENE SYNTHASE"/>
    <property type="match status" value="1"/>
</dbReference>
<dbReference type="SFLD" id="SFLDS00005">
    <property type="entry name" value="Isoprenoid_Synthase_Type_I"/>
    <property type="match status" value="1"/>
</dbReference>
<dbReference type="Gene3D" id="1.10.600.10">
    <property type="entry name" value="Farnesyl Diphosphate Synthase"/>
    <property type="match status" value="1"/>
</dbReference>
<dbReference type="GO" id="GO:0008299">
    <property type="term" value="P:isoprenoid biosynthetic process"/>
    <property type="evidence" value="ECO:0007669"/>
    <property type="project" value="UniProtKB-ARBA"/>
</dbReference>
<comment type="similarity">
    <text evidence="2 4">Belongs to the terpene synthase family.</text>
</comment>
<evidence type="ECO:0000313" key="6">
    <source>
        <dbReference type="Proteomes" id="UP000184499"/>
    </source>
</evidence>
<evidence type="ECO:0000256" key="2">
    <source>
        <dbReference type="ARBA" id="ARBA00006333"/>
    </source>
</evidence>
<dbReference type="EMBL" id="KV878687">
    <property type="protein sequence ID" value="OJJ70070.1"/>
    <property type="molecule type" value="Genomic_DNA"/>
</dbReference>
<dbReference type="Proteomes" id="UP000184499">
    <property type="component" value="Unassembled WGS sequence"/>
</dbReference>
<keyword evidence="4" id="KW-0456">Lyase</keyword>
<dbReference type="GeneID" id="93581327"/>
<keyword evidence="6" id="KW-1185">Reference proteome</keyword>
<protein>
    <recommendedName>
        <fullName evidence="4">Terpene synthase</fullName>
        <ecNumber evidence="4">4.2.3.-</ecNumber>
    </recommendedName>
</protein>
<dbReference type="SFLD" id="SFLDG01020">
    <property type="entry name" value="Terpene_Cyclase_Like_2"/>
    <property type="match status" value="1"/>
</dbReference>
<dbReference type="RefSeq" id="XP_067477319.1">
    <property type="nucleotide sequence ID" value="XM_067628839.1"/>
</dbReference>